<dbReference type="SUPFAM" id="SSF109604">
    <property type="entry name" value="HD-domain/PDEase-like"/>
    <property type="match status" value="1"/>
</dbReference>
<keyword evidence="1" id="KW-0479">Metal-binding</keyword>
<evidence type="ECO:0000313" key="6">
    <source>
        <dbReference type="Proteomes" id="UP001213680"/>
    </source>
</evidence>
<dbReference type="EMBL" id="CP118099">
    <property type="protein sequence ID" value="WDH76289.1"/>
    <property type="molecule type" value="Genomic_DNA"/>
</dbReference>
<reference evidence="5 6" key="1">
    <citation type="submission" date="2023-02" db="EMBL/GenBank/DDBJ databases">
        <title>A bacterium isolated from plastisphere.</title>
        <authorList>
            <person name="Sun Y."/>
        </authorList>
    </citation>
    <scope>NUCLEOTIDE SEQUENCE [LARGE SCALE GENOMIC DNA]</scope>
    <source>
        <strain evidence="6">a-1</strain>
    </source>
</reference>
<dbReference type="CDD" id="cd09641">
    <property type="entry name" value="Cas3''_I"/>
    <property type="match status" value="1"/>
</dbReference>
<gene>
    <name evidence="5" type="ORF">PTI97_01815</name>
</gene>
<dbReference type="NCBIfam" id="TIGR01596">
    <property type="entry name" value="cas3_HD"/>
    <property type="match status" value="1"/>
</dbReference>
<organism evidence="5 6">
    <name type="scientific">Exiguobacterium marinum</name>
    <dbReference type="NCBI Taxonomy" id="273528"/>
    <lineage>
        <taxon>Bacteria</taxon>
        <taxon>Bacillati</taxon>
        <taxon>Bacillota</taxon>
        <taxon>Bacilli</taxon>
        <taxon>Bacillales</taxon>
        <taxon>Bacillales Family XII. Incertae Sedis</taxon>
        <taxon>Exiguobacterium</taxon>
    </lineage>
</organism>
<sequence>MDYIAHVRSSDHAIQTVKEHLLDAQELAEKWGIALNISKVCGLAALLHDLGKYSDAFQDYIRRATSGEKATRGEVDHATAGGRLLFDMLKGTSETKQLLAEIVSNAIISHHGNLHDYVSGEESPFLKRVEMRALEEYELCKYRFFDEVMSESDLNRYVESAHLEMLEYFKKVGQT</sequence>
<dbReference type="PROSITE" id="PS51643">
    <property type="entry name" value="HD_CAS3"/>
    <property type="match status" value="1"/>
</dbReference>
<dbReference type="InterPro" id="IPR006674">
    <property type="entry name" value="HD_domain"/>
</dbReference>
<dbReference type="InterPro" id="IPR038257">
    <property type="entry name" value="CRISPR-assoc_Cas3_HD_sf"/>
</dbReference>
<dbReference type="Pfam" id="PF01966">
    <property type="entry name" value="HD"/>
    <property type="match status" value="1"/>
</dbReference>
<accession>A0ABY7X2D5</accession>
<keyword evidence="2" id="KW-0378">Hydrolase</keyword>
<protein>
    <submittedName>
        <fullName evidence="5">CRISPR-associated endonuclease Cas3</fullName>
    </submittedName>
</protein>
<evidence type="ECO:0000259" key="4">
    <source>
        <dbReference type="PROSITE" id="PS51643"/>
    </source>
</evidence>
<dbReference type="Proteomes" id="UP001213680">
    <property type="component" value="Chromosome"/>
</dbReference>
<keyword evidence="5" id="KW-0255">Endonuclease</keyword>
<evidence type="ECO:0000256" key="2">
    <source>
        <dbReference type="ARBA" id="ARBA00022801"/>
    </source>
</evidence>
<feature type="domain" description="HD Cas3-type" evidence="4">
    <location>
        <begin position="10"/>
        <end position="175"/>
    </location>
</feature>
<dbReference type="Gene3D" id="1.10.3210.30">
    <property type="match status" value="1"/>
</dbReference>
<keyword evidence="5" id="KW-0540">Nuclease</keyword>
<keyword evidence="6" id="KW-1185">Reference proteome</keyword>
<dbReference type="InterPro" id="IPR006483">
    <property type="entry name" value="CRISPR-assoc_Cas3_HD"/>
</dbReference>
<dbReference type="RefSeq" id="WP_026824388.1">
    <property type="nucleotide sequence ID" value="NZ_CP118099.1"/>
</dbReference>
<dbReference type="GO" id="GO:0004519">
    <property type="term" value="F:endonuclease activity"/>
    <property type="evidence" value="ECO:0007669"/>
    <property type="project" value="UniProtKB-KW"/>
</dbReference>
<name>A0ABY7X2D5_9BACL</name>
<evidence type="ECO:0000256" key="3">
    <source>
        <dbReference type="ARBA" id="ARBA00023118"/>
    </source>
</evidence>
<evidence type="ECO:0000256" key="1">
    <source>
        <dbReference type="ARBA" id="ARBA00022723"/>
    </source>
</evidence>
<evidence type="ECO:0000313" key="5">
    <source>
        <dbReference type="EMBL" id="WDH76289.1"/>
    </source>
</evidence>
<keyword evidence="3" id="KW-0051">Antiviral defense</keyword>
<proteinExistence type="predicted"/>